<dbReference type="Pfam" id="PF11027">
    <property type="entry name" value="DUF2615"/>
    <property type="match status" value="1"/>
</dbReference>
<keyword evidence="5" id="KW-1185">Reference proteome</keyword>
<feature type="region of interest" description="Disordered" evidence="2">
    <location>
        <begin position="111"/>
        <end position="134"/>
    </location>
</feature>
<comment type="caution">
    <text evidence="4">The sequence shown here is derived from an EMBL/GenBank/DDBJ whole genome shotgun (WGS) entry which is preliminary data.</text>
</comment>
<keyword evidence="3" id="KW-0812">Transmembrane</keyword>
<sequence length="134" mass="14692">MFRTTCKIRDRKNSASCGVFLVFQVVVMAEGDFDPSECICFHEHAMRRLINLLRQSQYYCTDTECLQDMPGPSGIAGGGGGDLTVPMVLIGWMVLALILFLFRPRSLRGHPAASGKPSGPHHNHDRGPPAPPVD</sequence>
<reference evidence="4 5" key="1">
    <citation type="submission" date="2024-06" db="EMBL/GenBank/DDBJ databases">
        <authorList>
            <person name="Pan Q."/>
            <person name="Wen M."/>
            <person name="Jouanno E."/>
            <person name="Zahm M."/>
            <person name="Klopp C."/>
            <person name="Cabau C."/>
            <person name="Louis A."/>
            <person name="Berthelot C."/>
            <person name="Parey E."/>
            <person name="Roest Crollius H."/>
            <person name="Montfort J."/>
            <person name="Robinson-Rechavi M."/>
            <person name="Bouchez O."/>
            <person name="Lampietro C."/>
            <person name="Lopez Roques C."/>
            <person name="Donnadieu C."/>
            <person name="Postlethwait J."/>
            <person name="Bobe J."/>
            <person name="Verreycken H."/>
            <person name="Guiguen Y."/>
        </authorList>
    </citation>
    <scope>NUCLEOTIDE SEQUENCE [LARGE SCALE GENOMIC DNA]</scope>
    <source>
        <strain evidence="4">Up_M1</strain>
        <tissue evidence="4">Testis</tissue>
    </source>
</reference>
<evidence type="ECO:0000313" key="5">
    <source>
        <dbReference type="Proteomes" id="UP001557470"/>
    </source>
</evidence>
<protein>
    <recommendedName>
        <fullName evidence="1">Small integral membrane protein 14</fullName>
    </recommendedName>
</protein>
<dbReference type="Proteomes" id="UP001557470">
    <property type="component" value="Unassembled WGS sequence"/>
</dbReference>
<keyword evidence="3" id="KW-0472">Membrane</keyword>
<evidence type="ECO:0000256" key="3">
    <source>
        <dbReference type="SAM" id="Phobius"/>
    </source>
</evidence>
<dbReference type="PANTHER" id="PTHR31019">
    <property type="entry name" value="SMALL INTEGRAL MEMBRANE PROTEIN 14"/>
    <property type="match status" value="1"/>
</dbReference>
<evidence type="ECO:0000256" key="1">
    <source>
        <dbReference type="ARBA" id="ARBA00017902"/>
    </source>
</evidence>
<evidence type="ECO:0000256" key="2">
    <source>
        <dbReference type="SAM" id="MobiDB-lite"/>
    </source>
</evidence>
<organism evidence="4 5">
    <name type="scientific">Umbra pygmaea</name>
    <name type="common">Eastern mudminnow</name>
    <dbReference type="NCBI Taxonomy" id="75934"/>
    <lineage>
        <taxon>Eukaryota</taxon>
        <taxon>Metazoa</taxon>
        <taxon>Chordata</taxon>
        <taxon>Craniata</taxon>
        <taxon>Vertebrata</taxon>
        <taxon>Euteleostomi</taxon>
        <taxon>Actinopterygii</taxon>
        <taxon>Neopterygii</taxon>
        <taxon>Teleostei</taxon>
        <taxon>Protacanthopterygii</taxon>
        <taxon>Esociformes</taxon>
        <taxon>Umbridae</taxon>
        <taxon>Umbra</taxon>
    </lineage>
</organism>
<dbReference type="EMBL" id="JAGEUA010000001">
    <property type="protein sequence ID" value="KAL1023980.1"/>
    <property type="molecule type" value="Genomic_DNA"/>
</dbReference>
<gene>
    <name evidence="4" type="ORF">UPYG_G00049830</name>
</gene>
<dbReference type="AlphaFoldDB" id="A0ABD0XRR4"/>
<proteinExistence type="predicted"/>
<feature type="transmembrane region" description="Helical" evidence="3">
    <location>
        <begin position="83"/>
        <end position="102"/>
    </location>
</feature>
<evidence type="ECO:0000313" key="4">
    <source>
        <dbReference type="EMBL" id="KAL1023980.1"/>
    </source>
</evidence>
<keyword evidence="3" id="KW-1133">Transmembrane helix</keyword>
<name>A0ABD0XRR4_UMBPY</name>
<accession>A0ABD0XRR4</accession>
<dbReference type="InterPro" id="IPR020309">
    <property type="entry name" value="Smim-14"/>
</dbReference>
<dbReference type="PANTHER" id="PTHR31019:SF1">
    <property type="entry name" value="SMALL INTEGRAL MEMBRANE PROTEIN 14"/>
    <property type="match status" value="1"/>
</dbReference>